<dbReference type="InterPro" id="IPR038461">
    <property type="entry name" value="Schlafen_AlbA_2_dom_sf"/>
</dbReference>
<reference evidence="3 4" key="1">
    <citation type="journal article" date="2013" name="Genome Announc.">
        <title>Draft Genome Sequence of Cesiribacter andamanensis Strain AMV16T, Isolated from a Soil Sample from a Mud Volcano in the Andaman Islands, India.</title>
        <authorList>
            <person name="Shivaji S."/>
            <person name="Ara S."/>
            <person name="Begum Z."/>
            <person name="Srinivas T.N."/>
            <person name="Singh A."/>
            <person name="Kumar Pinnaka A."/>
        </authorList>
    </citation>
    <scope>NUCLEOTIDE SEQUENCE [LARGE SCALE GENOMIC DNA]</scope>
    <source>
        <strain evidence="3 4">AMV16</strain>
    </source>
</reference>
<evidence type="ECO:0000256" key="1">
    <source>
        <dbReference type="SAM" id="MobiDB-lite"/>
    </source>
</evidence>
<name>M7NBQ6_9BACT</name>
<dbReference type="InterPro" id="IPR036388">
    <property type="entry name" value="WH-like_DNA-bd_sf"/>
</dbReference>
<feature type="compositionally biased region" description="Low complexity" evidence="1">
    <location>
        <begin position="520"/>
        <end position="544"/>
    </location>
</feature>
<organism evidence="3 4">
    <name type="scientific">Cesiribacter andamanensis AMV16</name>
    <dbReference type="NCBI Taxonomy" id="1279009"/>
    <lineage>
        <taxon>Bacteria</taxon>
        <taxon>Pseudomonadati</taxon>
        <taxon>Bacteroidota</taxon>
        <taxon>Cytophagia</taxon>
        <taxon>Cytophagales</taxon>
        <taxon>Cesiribacteraceae</taxon>
        <taxon>Cesiribacter</taxon>
    </lineage>
</organism>
<sequence>MESAANLIKQLNRTDETSRIEVKEGRKVDRSVLETVCAFANEPGLGGGYILLGVKMTGLSLFPDYEATGVADTDKLQSDLASQCASVFNQPIRPDIRIEEVSGNLVMSVYVQELPEGAKPLYFRNEGLPKGAYRRIGPTDQRCTEDDLQLFYNSQETFDSQVVNGSSLGDLDENAIDFYRSLRARVNPAAEELTYDDQELLQSLNCITRKGGDWVLTYAGLLLFGSRKAQRRLVPMVRVDYVRVPGNEWVADPDNRFTTIDMRGSLLLLAQRAYDAVADDLPRGFLLPEGQLQAESLGLPGKVLREAIVNALMHRSYRVHQPIQIIRYSNRIEIKNPGYSLKPTDYLGEPGSRVRNTFIAAVFHETNLAENKGSGIRSMRRLMEGVGMAPPTFESEHAQDQFTARLLLHHFLTREDLEWLQGFAEFGLNDNQKKALIFIREVGAVDNSTYRQLNGCDNMKASMELRDLAVHELVQRKGQGRATYYVPGVQLSAPAAVPGAPVGGQSTQGNGRSTQGNGRSTQANSQTTQATSQTTQGSDQSTESFPALPPDLSGQVSQLGKWKTDQATMENAILALCSWQPQSMEALEYYLQRDRRYLFRKFVQSLLKDNRLKYSIPDMPKHPEQTYKTS</sequence>
<protein>
    <submittedName>
        <fullName evidence="3">Divergent AAA domain protein</fullName>
    </submittedName>
</protein>
<comment type="caution">
    <text evidence="3">The sequence shown here is derived from an EMBL/GenBank/DDBJ whole genome shotgun (WGS) entry which is preliminary data.</text>
</comment>
<dbReference type="RefSeq" id="WP_009193547.1">
    <property type="nucleotide sequence ID" value="NZ_AODQ01000002.1"/>
</dbReference>
<dbReference type="STRING" id="1279009.ADICEAN_00134"/>
<dbReference type="OrthoDB" id="9807907at2"/>
<dbReference type="Gene3D" id="3.30.565.60">
    <property type="match status" value="1"/>
</dbReference>
<feature type="region of interest" description="Disordered" evidence="1">
    <location>
        <begin position="496"/>
        <end position="558"/>
    </location>
</feature>
<dbReference type="Pfam" id="PF04326">
    <property type="entry name" value="SLFN_AlbA_2"/>
    <property type="match status" value="1"/>
</dbReference>
<dbReference type="InterPro" id="IPR007421">
    <property type="entry name" value="Schlafen_AlbA_2_dom"/>
</dbReference>
<dbReference type="EMBL" id="AODQ01000002">
    <property type="protein sequence ID" value="EMR04682.1"/>
    <property type="molecule type" value="Genomic_DNA"/>
</dbReference>
<proteinExistence type="predicted"/>
<gene>
    <name evidence="3" type="ORF">ADICEAN_00134</name>
</gene>
<keyword evidence="4" id="KW-1185">Reference proteome</keyword>
<evidence type="ECO:0000313" key="3">
    <source>
        <dbReference type="EMBL" id="EMR04682.1"/>
    </source>
</evidence>
<dbReference type="eggNOG" id="COG2865">
    <property type="taxonomic scope" value="Bacteria"/>
</dbReference>
<dbReference type="Pfam" id="PF13749">
    <property type="entry name" value="HATPase_c_4"/>
    <property type="match status" value="1"/>
</dbReference>
<dbReference type="Gene3D" id="3.30.950.30">
    <property type="entry name" value="Schlafen, AAA domain"/>
    <property type="match status" value="1"/>
</dbReference>
<evidence type="ECO:0000313" key="4">
    <source>
        <dbReference type="Proteomes" id="UP000011910"/>
    </source>
</evidence>
<dbReference type="Gene3D" id="1.10.10.10">
    <property type="entry name" value="Winged helix-like DNA-binding domain superfamily/Winged helix DNA-binding domain"/>
    <property type="match status" value="1"/>
</dbReference>
<feature type="domain" description="Schlafen AlbA-2" evidence="2">
    <location>
        <begin position="16"/>
        <end position="143"/>
    </location>
</feature>
<dbReference type="InterPro" id="IPR038475">
    <property type="entry name" value="RecG_C_sf"/>
</dbReference>
<dbReference type="PANTHER" id="PTHR30595:SF6">
    <property type="entry name" value="SCHLAFEN ALBA-2 DOMAIN-CONTAINING PROTEIN"/>
    <property type="match status" value="1"/>
</dbReference>
<evidence type="ECO:0000259" key="2">
    <source>
        <dbReference type="Pfam" id="PF04326"/>
    </source>
</evidence>
<dbReference type="PATRIC" id="fig|1279009.4.peg.139"/>
<dbReference type="Proteomes" id="UP000011910">
    <property type="component" value="Unassembled WGS sequence"/>
</dbReference>
<dbReference type="AlphaFoldDB" id="M7NBQ6"/>
<dbReference type="PANTHER" id="PTHR30595">
    <property type="entry name" value="GLPR-RELATED TRANSCRIPTIONAL REPRESSOR"/>
    <property type="match status" value="1"/>
</dbReference>
<feature type="compositionally biased region" description="Polar residues" evidence="1">
    <location>
        <begin position="505"/>
        <end position="519"/>
    </location>
</feature>
<accession>M7NBQ6</accession>